<dbReference type="AlphaFoldDB" id="A0A194V285"/>
<dbReference type="InterPro" id="IPR007727">
    <property type="entry name" value="Spo12"/>
</dbReference>
<dbReference type="STRING" id="694573.A0A194V285"/>
<dbReference type="OrthoDB" id="5578329at2759"/>
<accession>A0A194V285</accession>
<gene>
    <name evidence="2" type="ORF">VP1G_05246</name>
</gene>
<feature type="region of interest" description="Disordered" evidence="1">
    <location>
        <begin position="1"/>
        <end position="35"/>
    </location>
</feature>
<evidence type="ECO:0000256" key="1">
    <source>
        <dbReference type="SAM" id="MobiDB-lite"/>
    </source>
</evidence>
<name>A0A194V285_CYTMA</name>
<evidence type="ECO:0008006" key="4">
    <source>
        <dbReference type="Google" id="ProtNLM"/>
    </source>
</evidence>
<reference evidence="3" key="1">
    <citation type="submission" date="2014-12" db="EMBL/GenBank/DDBJ databases">
        <title>Genome Sequence of Valsa Canker Pathogens Uncovers a Specific Adaption of Colonization on Woody Bark.</title>
        <authorList>
            <person name="Yin Z."/>
            <person name="Liu H."/>
            <person name="Gao X."/>
            <person name="Li Z."/>
            <person name="Song N."/>
            <person name="Ke X."/>
            <person name="Dai Q."/>
            <person name="Wu Y."/>
            <person name="Sun Y."/>
            <person name="Xu J.-R."/>
            <person name="Kang Z.K."/>
            <person name="Wang L."/>
            <person name="Huang L."/>
        </authorList>
    </citation>
    <scope>NUCLEOTIDE SEQUENCE [LARGE SCALE GENOMIC DNA]</scope>
    <source>
        <strain evidence="3">SXYL134</strain>
    </source>
</reference>
<sequence length="146" mass="15708">MTSTTGNANASKVLAAKDSNVPMTTTNTNITGKDAVKGDMKSMDYQRQLLQSKMETQKYEAAAAPAPHLDHHKAVSKLTQEDRSGNNYVSPSDEIMSPCTAKLNALRNKQVGKVKPKSLFAQTSTKRLRSNEGLFGPKAGTPPSTV</sequence>
<feature type="region of interest" description="Disordered" evidence="1">
    <location>
        <begin position="116"/>
        <end position="146"/>
    </location>
</feature>
<keyword evidence="3" id="KW-1185">Reference proteome</keyword>
<evidence type="ECO:0000313" key="2">
    <source>
        <dbReference type="EMBL" id="KUI57971.1"/>
    </source>
</evidence>
<dbReference type="EMBL" id="KN714706">
    <property type="protein sequence ID" value="KUI57971.1"/>
    <property type="molecule type" value="Genomic_DNA"/>
</dbReference>
<feature type="compositionally biased region" description="Polar residues" evidence="1">
    <location>
        <begin position="1"/>
        <end position="10"/>
    </location>
</feature>
<dbReference type="Proteomes" id="UP000078576">
    <property type="component" value="Unassembled WGS sequence"/>
</dbReference>
<protein>
    <recommendedName>
        <fullName evidence="4">Spo12-like protein</fullName>
    </recommendedName>
</protein>
<feature type="compositionally biased region" description="Polar residues" evidence="1">
    <location>
        <begin position="21"/>
        <end position="31"/>
    </location>
</feature>
<organism evidence="2 3">
    <name type="scientific">Cytospora mali</name>
    <name type="common">Apple Valsa canker fungus</name>
    <name type="synonym">Valsa mali</name>
    <dbReference type="NCBI Taxonomy" id="578113"/>
    <lineage>
        <taxon>Eukaryota</taxon>
        <taxon>Fungi</taxon>
        <taxon>Dikarya</taxon>
        <taxon>Ascomycota</taxon>
        <taxon>Pezizomycotina</taxon>
        <taxon>Sordariomycetes</taxon>
        <taxon>Sordariomycetidae</taxon>
        <taxon>Diaporthales</taxon>
        <taxon>Cytosporaceae</taxon>
        <taxon>Cytospora</taxon>
    </lineage>
</organism>
<dbReference type="Pfam" id="PF05032">
    <property type="entry name" value="Spo12"/>
    <property type="match status" value="1"/>
</dbReference>
<proteinExistence type="predicted"/>
<feature type="region of interest" description="Disordered" evidence="1">
    <location>
        <begin position="57"/>
        <end position="95"/>
    </location>
</feature>
<evidence type="ECO:0000313" key="3">
    <source>
        <dbReference type="Proteomes" id="UP000078576"/>
    </source>
</evidence>
<feature type="compositionally biased region" description="Basic and acidic residues" evidence="1">
    <location>
        <begin position="68"/>
        <end position="84"/>
    </location>
</feature>